<dbReference type="GO" id="GO:0016810">
    <property type="term" value="F:hydrolase activity, acting on carbon-nitrogen (but not peptide) bonds"/>
    <property type="evidence" value="ECO:0007669"/>
    <property type="project" value="InterPro"/>
</dbReference>
<dbReference type="SUPFAM" id="SSF88713">
    <property type="entry name" value="Glycoside hydrolase/deacetylase"/>
    <property type="match status" value="1"/>
</dbReference>
<dbReference type="PANTHER" id="PTHR34216:SF7">
    <property type="entry name" value="POLY-BETA-1,6-N-ACETYL-D-GLUCOSAMINE N-DEACETYLASE"/>
    <property type="match status" value="1"/>
</dbReference>
<reference evidence="5 6" key="1">
    <citation type="journal article" date="2018" name="Nat. Biotechnol.">
        <title>A standardized bacterial taxonomy based on genome phylogeny substantially revises the tree of life.</title>
        <authorList>
            <person name="Parks D.H."/>
            <person name="Chuvochina M."/>
            <person name="Waite D.W."/>
            <person name="Rinke C."/>
            <person name="Skarshewski A."/>
            <person name="Chaumeil P.A."/>
            <person name="Hugenholtz P."/>
        </authorList>
    </citation>
    <scope>NUCLEOTIDE SEQUENCE [LARGE SCALE GENOMIC DNA]</scope>
    <source>
        <strain evidence="5">UBA12544</strain>
    </source>
</reference>
<dbReference type="InterPro" id="IPR001119">
    <property type="entry name" value="SLH_dom"/>
</dbReference>
<evidence type="ECO:0000313" key="5">
    <source>
        <dbReference type="EMBL" id="HBT48921.1"/>
    </source>
</evidence>
<dbReference type="CDD" id="cd10969">
    <property type="entry name" value="CE4_Ecf1_like_5s"/>
    <property type="match status" value="1"/>
</dbReference>
<name>A0A357VMQ7_9THEO</name>
<comment type="caution">
    <text evidence="5">The sequence shown here is derived from an EMBL/GenBank/DDBJ whole genome shotgun (WGS) entry which is preliminary data.</text>
</comment>
<organism evidence="5 6">
    <name type="scientific">Caldanaerobacter subterraneus</name>
    <dbReference type="NCBI Taxonomy" id="911092"/>
    <lineage>
        <taxon>Bacteria</taxon>
        <taxon>Bacillati</taxon>
        <taxon>Bacillota</taxon>
        <taxon>Clostridia</taxon>
        <taxon>Thermoanaerobacterales</taxon>
        <taxon>Thermoanaerobacteraceae</taxon>
        <taxon>Caldanaerobacter</taxon>
    </lineage>
</organism>
<accession>A0A357VMQ7</accession>
<dbReference type="Pfam" id="PF00395">
    <property type="entry name" value="SLH"/>
    <property type="match status" value="2"/>
</dbReference>
<proteinExistence type="predicted"/>
<feature type="domain" description="NodB homology" evidence="4">
    <location>
        <begin position="96"/>
        <end position="321"/>
    </location>
</feature>
<dbReference type="InterPro" id="IPR002509">
    <property type="entry name" value="NODB_dom"/>
</dbReference>
<evidence type="ECO:0000259" key="4">
    <source>
        <dbReference type="PROSITE" id="PS51677"/>
    </source>
</evidence>
<dbReference type="PROSITE" id="PS51677">
    <property type="entry name" value="NODB"/>
    <property type="match status" value="1"/>
</dbReference>
<dbReference type="PANTHER" id="PTHR34216">
    <property type="match status" value="1"/>
</dbReference>
<dbReference type="GO" id="GO:0005975">
    <property type="term" value="P:carbohydrate metabolic process"/>
    <property type="evidence" value="ECO:0007669"/>
    <property type="project" value="InterPro"/>
</dbReference>
<feature type="domain" description="SLH" evidence="3">
    <location>
        <begin position="355"/>
        <end position="418"/>
    </location>
</feature>
<gene>
    <name evidence="5" type="ORF">DEA61_03540</name>
</gene>
<evidence type="ECO:0000313" key="6">
    <source>
        <dbReference type="Proteomes" id="UP000264445"/>
    </source>
</evidence>
<feature type="domain" description="SLH" evidence="3">
    <location>
        <begin position="293"/>
        <end position="354"/>
    </location>
</feature>
<keyword evidence="1" id="KW-0732">Signal</keyword>
<dbReference type="InterPro" id="IPR011330">
    <property type="entry name" value="Glyco_hydro/deAcase_b/a-brl"/>
</dbReference>
<dbReference type="EMBL" id="DOLB01000060">
    <property type="protein sequence ID" value="HBT48921.1"/>
    <property type="molecule type" value="Genomic_DNA"/>
</dbReference>
<keyword evidence="2" id="KW-0677">Repeat</keyword>
<dbReference type="AlphaFoldDB" id="A0A357VMQ7"/>
<evidence type="ECO:0000256" key="1">
    <source>
        <dbReference type="ARBA" id="ARBA00022729"/>
    </source>
</evidence>
<protein>
    <submittedName>
        <fullName evidence="5">Polysaccharide deacetylase</fullName>
    </submittedName>
</protein>
<dbReference type="Gene3D" id="3.20.20.370">
    <property type="entry name" value="Glycoside hydrolase/deacetylase"/>
    <property type="match status" value="1"/>
</dbReference>
<dbReference type="PROSITE" id="PS51272">
    <property type="entry name" value="SLH"/>
    <property type="match status" value="2"/>
</dbReference>
<sequence>MRKRLIFFVVAVALVFGVSVPTIELKAQSNRPFVPVLMYHHLQKEGTFDSKKYGGVIVDPERFEKQMLYLKAAGYHTITLEELRDFVLYNKPLPPKPIVITFDDGYLSNYTYAYPVLKKLGMKAAINIIVSYVPDEVNKQKPSVSVPHFTWEQAKEMSDSGVIEIESHTYDLHGYRSNDFKKIPMVMGPVIINGHLETMEEYKQRLYTDFLRSREIIKEKIGRAPICLAYPFGAGNKISDEIARKVGFEMAFGIQEGVNYYGDNIMKLKRITVRDSDTGQDIVEKINKLSHGINFIPFWDIKGRQFEKDILSAIVKGIFAGYEDGSFKPEKPVTRAEFASLINKIFLKEKKVLEREVYFKDVPKNAWYYKAVVNVVNNEIMKGYEDNTFRPQKPVTWEEAVDVIKKFFDLNSLDKNMFKSSEKTLTREELAVLLDKII</sequence>
<dbReference type="InterPro" id="IPR051398">
    <property type="entry name" value="Polysacch_Deacetylase"/>
</dbReference>
<dbReference type="Proteomes" id="UP000264445">
    <property type="component" value="Unassembled WGS sequence"/>
</dbReference>
<dbReference type="Pfam" id="PF01522">
    <property type="entry name" value="Polysacc_deac_1"/>
    <property type="match status" value="1"/>
</dbReference>
<evidence type="ECO:0000256" key="2">
    <source>
        <dbReference type="ARBA" id="ARBA00022737"/>
    </source>
</evidence>
<evidence type="ECO:0000259" key="3">
    <source>
        <dbReference type="PROSITE" id="PS51272"/>
    </source>
</evidence>
<dbReference type="RefSeq" id="WP_278428824.1">
    <property type="nucleotide sequence ID" value="NZ_DOLB01000060.1"/>
</dbReference>